<sequence>MLSVNRALDQRPESSSLVIVTTALQLALVVLVWLLALVPAALAALTLLALKSARGAFGPSDIRRAPRR</sequence>
<proteinExistence type="predicted"/>
<evidence type="ECO:0000313" key="2">
    <source>
        <dbReference type="EMBL" id="ATC32898.1"/>
    </source>
</evidence>
<dbReference type="RefSeq" id="WP_096052298.1">
    <property type="nucleotide sequence ID" value="NZ_CP023315.3"/>
</dbReference>
<accession>A0A290MV95</accession>
<evidence type="ECO:0000256" key="1">
    <source>
        <dbReference type="SAM" id="Phobius"/>
    </source>
</evidence>
<dbReference type="EMBL" id="CP023315">
    <property type="protein sequence ID" value="ATC32898.1"/>
    <property type="molecule type" value="Genomic_DNA"/>
</dbReference>
<name>A0A290MV95_CAUVI</name>
<protein>
    <submittedName>
        <fullName evidence="2">Uncharacterized protein</fullName>
    </submittedName>
</protein>
<keyword evidence="1" id="KW-1133">Transmembrane helix</keyword>
<dbReference type="Proteomes" id="UP000217311">
    <property type="component" value="Chromosome"/>
</dbReference>
<gene>
    <name evidence="2" type="ORF">CA606_11470</name>
</gene>
<keyword evidence="1" id="KW-0812">Transmembrane</keyword>
<feature type="transmembrane region" description="Helical" evidence="1">
    <location>
        <begin position="23"/>
        <end position="50"/>
    </location>
</feature>
<dbReference type="AlphaFoldDB" id="A0A290MV95"/>
<evidence type="ECO:0000313" key="3">
    <source>
        <dbReference type="Proteomes" id="UP000217311"/>
    </source>
</evidence>
<keyword evidence="1" id="KW-0472">Membrane</keyword>
<reference evidence="3" key="1">
    <citation type="submission" date="2017-09" db="EMBL/GenBank/DDBJ databases">
        <title>Genome evolution observed in wild isolates of Caulobacter crescentus.</title>
        <authorList>
            <person name="Ely B."/>
            <person name="Wilson K."/>
            <person name="Scott D."/>
        </authorList>
    </citation>
    <scope>NUCLEOTIDE SEQUENCE [LARGE SCALE GENOMIC DNA]</scope>
    <source>
        <strain evidence="3">CB13b1a</strain>
    </source>
</reference>
<organism evidence="2 3">
    <name type="scientific">Caulobacter vibrioides</name>
    <name type="common">Caulobacter crescentus</name>
    <dbReference type="NCBI Taxonomy" id="155892"/>
    <lineage>
        <taxon>Bacteria</taxon>
        <taxon>Pseudomonadati</taxon>
        <taxon>Pseudomonadota</taxon>
        <taxon>Alphaproteobacteria</taxon>
        <taxon>Caulobacterales</taxon>
        <taxon>Caulobacteraceae</taxon>
        <taxon>Caulobacter</taxon>
    </lineage>
</organism>